<comment type="caution">
    <text evidence="1">The sequence shown here is derived from an EMBL/GenBank/DDBJ whole genome shotgun (WGS) entry which is preliminary data.</text>
</comment>
<dbReference type="EMBL" id="JAGTPW010000003">
    <property type="protein sequence ID" value="MBR8644038.1"/>
    <property type="molecule type" value="Genomic_DNA"/>
</dbReference>
<evidence type="ECO:0000313" key="2">
    <source>
        <dbReference type="Proteomes" id="UP000680045"/>
    </source>
</evidence>
<evidence type="ECO:0000313" key="1">
    <source>
        <dbReference type="EMBL" id="MBR8644038.1"/>
    </source>
</evidence>
<sequence length="53" mass="6389">MPNESIYQVIESIPKEWNVKTKDRDALYQFLLEQKNKLPEIVERIIQHHSNPK</sequence>
<gene>
    <name evidence="1" type="ORF">KEH51_02880</name>
</gene>
<dbReference type="Proteomes" id="UP000680045">
    <property type="component" value="Unassembled WGS sequence"/>
</dbReference>
<reference evidence="1" key="1">
    <citation type="submission" date="2021-04" db="EMBL/GenBank/DDBJ databases">
        <title>Whole genome sequencing of Enterococci isolates from hospitalized patients.</title>
        <authorList>
            <person name="Ogoti B.M."/>
            <person name="Onyambu F.G."/>
        </authorList>
    </citation>
    <scope>NUCLEOTIDE SEQUENCE</scope>
    <source>
        <strain evidence="1">242</strain>
    </source>
</reference>
<accession>A0A941FFW5</accession>
<dbReference type="AlphaFoldDB" id="A0A941FFW5"/>
<proteinExistence type="predicted"/>
<organism evidence="1 2">
    <name type="scientific">Peribacillus frigoritolerans</name>
    <dbReference type="NCBI Taxonomy" id="450367"/>
    <lineage>
        <taxon>Bacteria</taxon>
        <taxon>Bacillati</taxon>
        <taxon>Bacillota</taxon>
        <taxon>Bacilli</taxon>
        <taxon>Bacillales</taxon>
        <taxon>Bacillaceae</taxon>
        <taxon>Peribacillus</taxon>
    </lineage>
</organism>
<protein>
    <submittedName>
        <fullName evidence="1">Uncharacterized protein</fullName>
    </submittedName>
</protein>
<name>A0A941FFW5_9BACI</name>